<keyword evidence="3 8" id="KW-1133">Transmembrane helix</keyword>
<dbReference type="InterPro" id="IPR051474">
    <property type="entry name" value="Anti-sigma-K/W_factor"/>
</dbReference>
<accession>A0ABS2RJV0</accession>
<evidence type="ECO:0000259" key="9">
    <source>
        <dbReference type="Pfam" id="PF13490"/>
    </source>
</evidence>
<feature type="compositionally biased region" description="Basic and acidic residues" evidence="7">
    <location>
        <begin position="1"/>
        <end position="14"/>
    </location>
</feature>
<comment type="caution">
    <text evidence="10">The sequence shown here is derived from an EMBL/GenBank/DDBJ whole genome shotgun (WGS) entry which is preliminary data.</text>
</comment>
<dbReference type="Pfam" id="PF13490">
    <property type="entry name" value="zf-HC2"/>
    <property type="match status" value="1"/>
</dbReference>
<feature type="domain" description="Putative zinc-finger" evidence="9">
    <location>
        <begin position="33"/>
        <end position="58"/>
    </location>
</feature>
<dbReference type="EMBL" id="JAFBCF010000001">
    <property type="protein sequence ID" value="MBM7799280.1"/>
    <property type="molecule type" value="Genomic_DNA"/>
</dbReference>
<keyword evidence="5 8" id="KW-0472">Membrane</keyword>
<name>A0ABS2RJV0_9ACTN</name>
<evidence type="ECO:0000313" key="10">
    <source>
        <dbReference type="EMBL" id="MBM7799280.1"/>
    </source>
</evidence>
<keyword evidence="4" id="KW-0805">Transcription regulation</keyword>
<feature type="transmembrane region" description="Helical" evidence="8">
    <location>
        <begin position="106"/>
        <end position="126"/>
    </location>
</feature>
<reference evidence="10 11" key="1">
    <citation type="submission" date="2021-01" db="EMBL/GenBank/DDBJ databases">
        <title>Sequencing the genomes of 1000 actinobacteria strains.</title>
        <authorList>
            <person name="Klenk H.-P."/>
        </authorList>
    </citation>
    <scope>NUCLEOTIDE SEQUENCE [LARGE SCALE GENOMIC DNA]</scope>
    <source>
        <strain evidence="10 11">DSM 18662</strain>
    </source>
</reference>
<evidence type="ECO:0000256" key="8">
    <source>
        <dbReference type="SAM" id="Phobius"/>
    </source>
</evidence>
<keyword evidence="11" id="KW-1185">Reference proteome</keyword>
<dbReference type="Proteomes" id="UP000704762">
    <property type="component" value="Unassembled WGS sequence"/>
</dbReference>
<evidence type="ECO:0000256" key="3">
    <source>
        <dbReference type="ARBA" id="ARBA00022989"/>
    </source>
</evidence>
<organism evidence="10 11">
    <name type="scientific">Microlunatus panaciterrae</name>
    <dbReference type="NCBI Taxonomy" id="400768"/>
    <lineage>
        <taxon>Bacteria</taxon>
        <taxon>Bacillati</taxon>
        <taxon>Actinomycetota</taxon>
        <taxon>Actinomycetes</taxon>
        <taxon>Propionibacteriales</taxon>
        <taxon>Propionibacteriaceae</taxon>
        <taxon>Microlunatus</taxon>
    </lineage>
</organism>
<keyword evidence="6" id="KW-0804">Transcription</keyword>
<protein>
    <recommendedName>
        <fullName evidence="9">Putative zinc-finger domain-containing protein</fullName>
    </recommendedName>
</protein>
<evidence type="ECO:0000256" key="7">
    <source>
        <dbReference type="SAM" id="MobiDB-lite"/>
    </source>
</evidence>
<evidence type="ECO:0000313" key="11">
    <source>
        <dbReference type="Proteomes" id="UP000704762"/>
    </source>
</evidence>
<gene>
    <name evidence="10" type="ORF">JOE57_002201</name>
</gene>
<dbReference type="Gene3D" id="1.10.10.1320">
    <property type="entry name" value="Anti-sigma factor, zinc-finger domain"/>
    <property type="match status" value="1"/>
</dbReference>
<evidence type="ECO:0000256" key="4">
    <source>
        <dbReference type="ARBA" id="ARBA00023015"/>
    </source>
</evidence>
<dbReference type="InterPro" id="IPR041916">
    <property type="entry name" value="Anti_sigma_zinc_sf"/>
</dbReference>
<dbReference type="PANTHER" id="PTHR37461:SF1">
    <property type="entry name" value="ANTI-SIGMA-K FACTOR RSKA"/>
    <property type="match status" value="1"/>
</dbReference>
<evidence type="ECO:0000256" key="1">
    <source>
        <dbReference type="ARBA" id="ARBA00004167"/>
    </source>
</evidence>
<evidence type="ECO:0000256" key="6">
    <source>
        <dbReference type="ARBA" id="ARBA00023163"/>
    </source>
</evidence>
<sequence length="245" mass="25937">MSPDTGRRVPDPDRPYGSGSASGADRYLQWDAAYVLGALSPAERHEFEDHLAGCPDCRAAVTELAAMPGLLSQLPDGDIDMEAEPPPPTLLDAVARRRATRPARTLLLAAAAALILVLGGLAGFALRGVAQQATPANASSRLAFSPVVPSSMTAVVDVVPVPSGTELRVECQYGIASPGSSSWAYAEYAIYLVDRQGHAEEAKTWTAKPNKVMHPVATTRLKRSQISAVEIRLVDGPTLMRARLG</sequence>
<dbReference type="PANTHER" id="PTHR37461">
    <property type="entry name" value="ANTI-SIGMA-K FACTOR RSKA"/>
    <property type="match status" value="1"/>
</dbReference>
<dbReference type="RefSeq" id="WP_204917930.1">
    <property type="nucleotide sequence ID" value="NZ_BAAAQP010000001.1"/>
</dbReference>
<proteinExistence type="predicted"/>
<comment type="subcellular location">
    <subcellularLocation>
        <location evidence="1">Membrane</location>
        <topology evidence="1">Single-pass membrane protein</topology>
    </subcellularLocation>
</comment>
<dbReference type="InterPro" id="IPR027383">
    <property type="entry name" value="Znf_put"/>
</dbReference>
<feature type="region of interest" description="Disordered" evidence="7">
    <location>
        <begin position="1"/>
        <end position="23"/>
    </location>
</feature>
<keyword evidence="2 8" id="KW-0812">Transmembrane</keyword>
<evidence type="ECO:0000256" key="2">
    <source>
        <dbReference type="ARBA" id="ARBA00022692"/>
    </source>
</evidence>
<evidence type="ECO:0000256" key="5">
    <source>
        <dbReference type="ARBA" id="ARBA00023136"/>
    </source>
</evidence>